<comment type="subcellular location">
    <subcellularLocation>
        <location evidence="1 4">Cell outer membrane</location>
    </subcellularLocation>
</comment>
<keyword evidence="5" id="KW-0732">Signal</keyword>
<evidence type="ECO:0000313" key="8">
    <source>
        <dbReference type="EMBL" id="MDC7684109.1"/>
    </source>
</evidence>
<comment type="caution">
    <text evidence="8">The sequence shown here is derived from an EMBL/GenBank/DDBJ whole genome shotgun (WGS) entry which is preliminary data.</text>
</comment>
<dbReference type="NCBIfam" id="TIGR01782">
    <property type="entry name" value="TonB-Xanth-Caul"/>
    <property type="match status" value="1"/>
</dbReference>
<protein>
    <submittedName>
        <fullName evidence="8">TonB-dependent receptor</fullName>
    </submittedName>
</protein>
<organism evidence="8 9">
    <name type="scientific">Asticcacaulis aquaticus</name>
    <dbReference type="NCBI Taxonomy" id="2984212"/>
    <lineage>
        <taxon>Bacteria</taxon>
        <taxon>Pseudomonadati</taxon>
        <taxon>Pseudomonadota</taxon>
        <taxon>Alphaproteobacteria</taxon>
        <taxon>Caulobacterales</taxon>
        <taxon>Caulobacteraceae</taxon>
        <taxon>Asticcacaulis</taxon>
    </lineage>
</organism>
<dbReference type="Proteomes" id="UP001214854">
    <property type="component" value="Unassembled WGS sequence"/>
</dbReference>
<reference evidence="8 9" key="1">
    <citation type="submission" date="2023-01" db="EMBL/GenBank/DDBJ databases">
        <title>Novel species of the genus Asticcacaulis isolated from rivers.</title>
        <authorList>
            <person name="Lu H."/>
        </authorList>
    </citation>
    <scope>NUCLEOTIDE SEQUENCE [LARGE SCALE GENOMIC DNA]</scope>
    <source>
        <strain evidence="8 9">BYS171W</strain>
    </source>
</reference>
<dbReference type="Gene3D" id="2.40.170.20">
    <property type="entry name" value="TonB-dependent receptor, beta-barrel domain"/>
    <property type="match status" value="1"/>
</dbReference>
<evidence type="ECO:0000256" key="2">
    <source>
        <dbReference type="ARBA" id="ARBA00023136"/>
    </source>
</evidence>
<keyword evidence="3" id="KW-0998">Cell outer membrane</keyword>
<evidence type="ECO:0000256" key="5">
    <source>
        <dbReference type="SAM" id="SignalP"/>
    </source>
</evidence>
<dbReference type="InterPro" id="IPR010104">
    <property type="entry name" value="TonB_rcpt_bac"/>
</dbReference>
<dbReference type="InterPro" id="IPR012910">
    <property type="entry name" value="Plug_dom"/>
</dbReference>
<dbReference type="RefSeq" id="WP_272748564.1">
    <property type="nucleotide sequence ID" value="NZ_JAQQKX010000010.1"/>
</dbReference>
<keyword evidence="4" id="KW-0798">TonB box</keyword>
<keyword evidence="9" id="KW-1185">Reference proteome</keyword>
<dbReference type="InterPro" id="IPR037066">
    <property type="entry name" value="Plug_dom_sf"/>
</dbReference>
<dbReference type="Gene3D" id="2.170.130.10">
    <property type="entry name" value="TonB-dependent receptor, plug domain"/>
    <property type="match status" value="1"/>
</dbReference>
<dbReference type="PANTHER" id="PTHR40980">
    <property type="entry name" value="PLUG DOMAIN-CONTAINING PROTEIN"/>
    <property type="match status" value="1"/>
</dbReference>
<feature type="chain" id="PRO_5047098310" evidence="5">
    <location>
        <begin position="40"/>
        <end position="1043"/>
    </location>
</feature>
<keyword evidence="8" id="KW-0675">Receptor</keyword>
<dbReference type="PANTHER" id="PTHR40980:SF3">
    <property type="entry name" value="TONB-DEPENDENT RECEPTOR-LIKE BETA-BARREL DOMAIN-CONTAINING PROTEIN"/>
    <property type="match status" value="1"/>
</dbReference>
<dbReference type="Pfam" id="PF00593">
    <property type="entry name" value="TonB_dep_Rec_b-barrel"/>
    <property type="match status" value="1"/>
</dbReference>
<sequence>MPSDTPPAHKTFAVRLKRGTALSAIALIAATAFSSTAFAQDATPAAASANDDIQTVVVTGTRSSQQSAINRKKRSGTVSDSIVAEDIGQFPDKNVGEALGRVTGVQLARDFGEGSGVSIRGVEPDLNRIEINGMSTLSTAGNISVYGGGGRSNDFRELASELVQSIDVFKGFTADMTEGGVGGTVSVKTRKPLDFRKPTFSITGSLQNLDTVDGWKPRTNFFGATKLLDGKLGIMANVTFDNVDTRGDYLRNTAWVRLADFDNSAEKTSAYFSSTDTAANIAAYNAITTQAGCNTAYAAGTQRNNCLSQWYDYSPRVARYGVWTRNDQRMSAEFTAQYRFSDRFDAFVSYNRNTRDQTLNDINYGTDFTSVNRLYNVTSATNAACGSTVPSGSTVVDASHNVVQYTVGNCLATTGRGGSNAFSVSARDFSQQTKSDYISYGANYKGDTLQVEFQGSNSESDVLTQTNNVSVSYNVPGLVVTLDSRGAPTFTFPTGYSPNDASAVSQWQIQYRPSNAKSKEQQYKLDFDYETKFPVLNKLEWGARATKYETGGYGYGGFLLNAGSDLTSATDDTVIYTNAVNSTATVSATQTADQTAAAAAAAAYQTGYWSSTETWSKTFSNSVFNSAMTALPADFYFGGGSIASNWLYPDFNKVAQYLDTSHFNLDNLENTTGNDGKAYSQIPYQVEETTEAQYLKANYAFPFNGWDVSGNFGVRRVHTETTASGTITRQEIRYNAANVATTYVVGNSQTSMTKDYTVYLPSFNIGVWFIPNELSARAGFAKLMARPLVNYLMPSVTCTINYTNDGTAEDDADSCVGGNPALKPYRADQYDLSFEWYPNRDTQVTAGFFYKDIKQFYVSSRVSVGKMDYFGDGTEYYVQTYINGDGAKISGIELTAKTAFTFLPEALSGFGADVNYTYQEAKDVGLYSQIDNSPLPFPGLSSDSYNATLWYDKGQINARLAYNYRSKWLVSAADSYGQPLYRDPTGYLDGKITWKPKNANGLSLFVEGKNLTKEEELTTAGGTRLTELGYFGRRFFAGFTIKR</sequence>
<dbReference type="EMBL" id="JAQQKX010000010">
    <property type="protein sequence ID" value="MDC7684109.1"/>
    <property type="molecule type" value="Genomic_DNA"/>
</dbReference>
<feature type="signal peptide" evidence="5">
    <location>
        <begin position="1"/>
        <end position="39"/>
    </location>
</feature>
<proteinExistence type="inferred from homology"/>
<gene>
    <name evidence="8" type="ORF">PQU92_12535</name>
</gene>
<dbReference type="SUPFAM" id="SSF56935">
    <property type="entry name" value="Porins"/>
    <property type="match status" value="1"/>
</dbReference>
<keyword evidence="2 4" id="KW-0472">Membrane</keyword>
<evidence type="ECO:0000313" key="9">
    <source>
        <dbReference type="Proteomes" id="UP001214854"/>
    </source>
</evidence>
<name>A0ABT5HVN0_9CAUL</name>
<evidence type="ECO:0000256" key="1">
    <source>
        <dbReference type="ARBA" id="ARBA00004442"/>
    </source>
</evidence>
<feature type="domain" description="TonB-dependent receptor plug" evidence="7">
    <location>
        <begin position="76"/>
        <end position="184"/>
    </location>
</feature>
<accession>A0ABT5HVN0</accession>
<evidence type="ECO:0000256" key="4">
    <source>
        <dbReference type="RuleBase" id="RU003357"/>
    </source>
</evidence>
<dbReference type="InterPro" id="IPR000531">
    <property type="entry name" value="Beta-barrel_TonB"/>
</dbReference>
<dbReference type="InterPro" id="IPR036942">
    <property type="entry name" value="Beta-barrel_TonB_sf"/>
</dbReference>
<comment type="similarity">
    <text evidence="4">Belongs to the TonB-dependent receptor family.</text>
</comment>
<evidence type="ECO:0000259" key="6">
    <source>
        <dbReference type="Pfam" id="PF00593"/>
    </source>
</evidence>
<evidence type="ECO:0000259" key="7">
    <source>
        <dbReference type="Pfam" id="PF07715"/>
    </source>
</evidence>
<dbReference type="Pfam" id="PF07715">
    <property type="entry name" value="Plug"/>
    <property type="match status" value="1"/>
</dbReference>
<evidence type="ECO:0000256" key="3">
    <source>
        <dbReference type="ARBA" id="ARBA00023237"/>
    </source>
</evidence>
<feature type="domain" description="TonB-dependent receptor-like beta-barrel" evidence="6">
    <location>
        <begin position="485"/>
        <end position="1011"/>
    </location>
</feature>